<feature type="transmembrane region" description="Helical" evidence="6">
    <location>
        <begin position="196"/>
        <end position="217"/>
    </location>
</feature>
<feature type="transmembrane region" description="Helical" evidence="6">
    <location>
        <begin position="144"/>
        <end position="161"/>
    </location>
</feature>
<feature type="transmembrane region" description="Helical" evidence="6">
    <location>
        <begin position="424"/>
        <end position="447"/>
    </location>
</feature>
<keyword evidence="3 6" id="KW-0812">Transmembrane</keyword>
<feature type="transmembrane region" description="Helical" evidence="6">
    <location>
        <begin position="524"/>
        <end position="544"/>
    </location>
</feature>
<evidence type="ECO:0000256" key="5">
    <source>
        <dbReference type="ARBA" id="ARBA00023136"/>
    </source>
</evidence>
<keyword evidence="8" id="KW-1185">Reference proteome</keyword>
<evidence type="ECO:0000256" key="3">
    <source>
        <dbReference type="ARBA" id="ARBA00022692"/>
    </source>
</evidence>
<protein>
    <recommendedName>
        <fullName evidence="9">Transmembrane protein</fullName>
    </recommendedName>
</protein>
<feature type="transmembrane region" description="Helical" evidence="6">
    <location>
        <begin position="581"/>
        <end position="600"/>
    </location>
</feature>
<reference evidence="7 8" key="1">
    <citation type="submission" date="2018-11" db="EMBL/GenBank/DDBJ databases">
        <authorList>
            <consortium name="Pathogen Informatics"/>
        </authorList>
    </citation>
    <scope>NUCLEOTIDE SEQUENCE [LARGE SCALE GENOMIC DNA]</scope>
</reference>
<evidence type="ECO:0000313" key="7">
    <source>
        <dbReference type="EMBL" id="VDN52262.1"/>
    </source>
</evidence>
<feature type="transmembrane region" description="Helical" evidence="6">
    <location>
        <begin position="453"/>
        <end position="478"/>
    </location>
</feature>
<evidence type="ECO:0000256" key="4">
    <source>
        <dbReference type="ARBA" id="ARBA00022989"/>
    </source>
</evidence>
<evidence type="ECO:0000256" key="6">
    <source>
        <dbReference type="SAM" id="Phobius"/>
    </source>
</evidence>
<feature type="transmembrane region" description="Helical" evidence="6">
    <location>
        <begin position="43"/>
        <end position="64"/>
    </location>
</feature>
<dbReference type="EMBL" id="UYYG01000051">
    <property type="protein sequence ID" value="VDN52262.1"/>
    <property type="molecule type" value="Genomic_DNA"/>
</dbReference>
<feature type="transmembrane region" description="Helical" evidence="6">
    <location>
        <begin position="71"/>
        <end position="93"/>
    </location>
</feature>
<evidence type="ECO:0000256" key="2">
    <source>
        <dbReference type="ARBA" id="ARBA00009773"/>
    </source>
</evidence>
<feature type="transmembrane region" description="Helical" evidence="6">
    <location>
        <begin position="550"/>
        <end position="574"/>
    </location>
</feature>
<proteinExistence type="inferred from homology"/>
<comment type="similarity">
    <text evidence="2">Belongs to the autoinducer-2 exporter (AI-2E) (TC 2.A.86) family.</text>
</comment>
<evidence type="ECO:0000256" key="1">
    <source>
        <dbReference type="ARBA" id="ARBA00004141"/>
    </source>
</evidence>
<organism evidence="7 8">
    <name type="scientific">Dracunculus medinensis</name>
    <name type="common">Guinea worm</name>
    <dbReference type="NCBI Taxonomy" id="318479"/>
    <lineage>
        <taxon>Eukaryota</taxon>
        <taxon>Metazoa</taxon>
        <taxon>Ecdysozoa</taxon>
        <taxon>Nematoda</taxon>
        <taxon>Chromadorea</taxon>
        <taxon>Rhabditida</taxon>
        <taxon>Spirurina</taxon>
        <taxon>Dracunculoidea</taxon>
        <taxon>Dracunculidae</taxon>
        <taxon>Dracunculus</taxon>
    </lineage>
</organism>
<feature type="transmembrane region" description="Helical" evidence="6">
    <location>
        <begin position="12"/>
        <end position="37"/>
    </location>
</feature>
<sequence>MQTGLCIAGLYAIYQMMYMFLTPLLWATLVGTILFPIKRRISSALNVFCFLQFFSFAKVLFFNFFDRKEGLITLAIFILLKILNYGILLYFISVIANIYNTIDNFILFMNRKWVLPLAIVYLAAYMGWIYLFDEKSVNKKVARVISVPLWIFALSFISVFFGPLRVLIFIALASVLGLIACGIISADEDEEKRKIFFFKSWINLYFIGLAIMSQTGIADFISSSKDAIYAYIKRIVHVTVASPLRKFFKLIFTSDKMFRNSIQIFLDDISTMIVIGLLAFGSLFLIIFVIFQLHNEAILLTKLGSNVFAQQPDWLNFAMNYTGDQFQPNDLDSYVEQGYQKGREWIVSNIRSLVDPKDTERADKLEMEVIEVLDNFYRMWEERSTKNIYEKSSDQWISQLTSVTNLSALKEEIIKIIQENVQTILHILQSMWSLILMNISLIGSFFFSTIGVVIVFGLGILNFFIKIIVFLTALYYLLSSSYDEWLPLKWISNSNDQSDSKSMNISEAIESAISGVFVLSLKMATFYGLYTYFVHTIFGLHIIFVPSMLAAIFAAIPIVAPHFVCIIGAIELYIVRGEIAAAFLFVLASFAPKIFADFAFYCELRGSHPYVTGLAIIGGIYWLGLQGAIIGPILLCSMLVLMDVYLHFISLKL</sequence>
<dbReference type="Proteomes" id="UP000274756">
    <property type="component" value="Unassembled WGS sequence"/>
</dbReference>
<feature type="transmembrane region" description="Helical" evidence="6">
    <location>
        <begin position="113"/>
        <end position="132"/>
    </location>
</feature>
<comment type="subcellular location">
    <subcellularLocation>
        <location evidence="1">Membrane</location>
        <topology evidence="1">Multi-pass membrane protein</topology>
    </subcellularLocation>
</comment>
<dbReference type="GO" id="GO:0016020">
    <property type="term" value="C:membrane"/>
    <property type="evidence" value="ECO:0007669"/>
    <property type="project" value="UniProtKB-SubCell"/>
</dbReference>
<keyword evidence="5 6" id="KW-0472">Membrane</keyword>
<gene>
    <name evidence="7" type="ORF">DME_LOCUS2235</name>
</gene>
<evidence type="ECO:0000313" key="8">
    <source>
        <dbReference type="Proteomes" id="UP000274756"/>
    </source>
</evidence>
<dbReference type="InterPro" id="IPR002549">
    <property type="entry name" value="AI-2E-like"/>
</dbReference>
<feature type="transmembrane region" description="Helical" evidence="6">
    <location>
        <begin position="269"/>
        <end position="293"/>
    </location>
</feature>
<feature type="transmembrane region" description="Helical" evidence="6">
    <location>
        <begin position="620"/>
        <end position="646"/>
    </location>
</feature>
<dbReference type="AlphaFoldDB" id="A0A3P7SD37"/>
<name>A0A3P7SD37_DRAME</name>
<dbReference type="PANTHER" id="PTHR21716:SF4">
    <property type="entry name" value="TRANSMEMBRANE PROTEIN 245"/>
    <property type="match status" value="1"/>
</dbReference>
<evidence type="ECO:0008006" key="9">
    <source>
        <dbReference type="Google" id="ProtNLM"/>
    </source>
</evidence>
<dbReference type="OrthoDB" id="5970161at2759"/>
<feature type="transmembrane region" description="Helical" evidence="6">
    <location>
        <begin position="167"/>
        <end position="184"/>
    </location>
</feature>
<accession>A0A3P7SD37</accession>
<dbReference type="PANTHER" id="PTHR21716">
    <property type="entry name" value="TRANSMEMBRANE PROTEIN"/>
    <property type="match status" value="1"/>
</dbReference>
<keyword evidence="4 6" id="KW-1133">Transmembrane helix</keyword>